<dbReference type="Pfam" id="PF06083">
    <property type="entry name" value="IL17"/>
    <property type="match status" value="1"/>
</dbReference>
<proteinExistence type="inferred from homology"/>
<gene>
    <name evidence="6" type="ORF">HPB51_014360</name>
</gene>
<evidence type="ECO:0000256" key="1">
    <source>
        <dbReference type="ARBA" id="ARBA00004613"/>
    </source>
</evidence>
<organism evidence="6 7">
    <name type="scientific">Rhipicephalus microplus</name>
    <name type="common">Cattle tick</name>
    <name type="synonym">Boophilus microplus</name>
    <dbReference type="NCBI Taxonomy" id="6941"/>
    <lineage>
        <taxon>Eukaryota</taxon>
        <taxon>Metazoa</taxon>
        <taxon>Ecdysozoa</taxon>
        <taxon>Arthropoda</taxon>
        <taxon>Chelicerata</taxon>
        <taxon>Arachnida</taxon>
        <taxon>Acari</taxon>
        <taxon>Parasitiformes</taxon>
        <taxon>Ixodida</taxon>
        <taxon>Ixodoidea</taxon>
        <taxon>Ixodidae</taxon>
        <taxon>Rhipicephalinae</taxon>
        <taxon>Rhipicephalus</taxon>
        <taxon>Boophilus</taxon>
    </lineage>
</organism>
<feature type="region of interest" description="Disordered" evidence="5">
    <location>
        <begin position="90"/>
        <end position="151"/>
    </location>
</feature>
<keyword evidence="3" id="KW-0964">Secreted</keyword>
<reference evidence="6" key="2">
    <citation type="submission" date="2021-09" db="EMBL/GenBank/DDBJ databases">
        <authorList>
            <person name="Jia N."/>
            <person name="Wang J."/>
            <person name="Shi W."/>
            <person name="Du L."/>
            <person name="Sun Y."/>
            <person name="Zhan W."/>
            <person name="Jiang J."/>
            <person name="Wang Q."/>
            <person name="Zhang B."/>
            <person name="Ji P."/>
            <person name="Sakyi L.B."/>
            <person name="Cui X."/>
            <person name="Yuan T."/>
            <person name="Jiang B."/>
            <person name="Yang W."/>
            <person name="Lam T.T.-Y."/>
            <person name="Chang Q."/>
            <person name="Ding S."/>
            <person name="Wang X."/>
            <person name="Zhu J."/>
            <person name="Ruan X."/>
            <person name="Zhao L."/>
            <person name="Wei J."/>
            <person name="Que T."/>
            <person name="Du C."/>
            <person name="Cheng J."/>
            <person name="Dai P."/>
            <person name="Han X."/>
            <person name="Huang E."/>
            <person name="Gao Y."/>
            <person name="Liu J."/>
            <person name="Shao H."/>
            <person name="Ye R."/>
            <person name="Li L."/>
            <person name="Wei W."/>
            <person name="Wang X."/>
            <person name="Wang C."/>
            <person name="Huo Q."/>
            <person name="Li W."/>
            <person name="Guo W."/>
            <person name="Chen H."/>
            <person name="Chen S."/>
            <person name="Zhou L."/>
            <person name="Zhou L."/>
            <person name="Ni X."/>
            <person name="Tian J."/>
            <person name="Zhou Y."/>
            <person name="Sheng Y."/>
            <person name="Liu T."/>
            <person name="Pan Y."/>
            <person name="Xia L."/>
            <person name="Li J."/>
            <person name="Zhao F."/>
            <person name="Cao W."/>
        </authorList>
    </citation>
    <scope>NUCLEOTIDE SEQUENCE</scope>
    <source>
        <strain evidence="6">Rmic-2018</strain>
        <tissue evidence="6">Larvae</tissue>
    </source>
</reference>
<dbReference type="EMBL" id="JABSTU010000004">
    <property type="protein sequence ID" value="KAH8033580.1"/>
    <property type="molecule type" value="Genomic_DNA"/>
</dbReference>
<dbReference type="SUPFAM" id="SSF57501">
    <property type="entry name" value="Cystine-knot cytokines"/>
    <property type="match status" value="1"/>
</dbReference>
<evidence type="ECO:0000313" key="6">
    <source>
        <dbReference type="EMBL" id="KAH8033580.1"/>
    </source>
</evidence>
<dbReference type="AlphaFoldDB" id="A0A9J6EH70"/>
<dbReference type="GO" id="GO:0005125">
    <property type="term" value="F:cytokine activity"/>
    <property type="evidence" value="ECO:0007669"/>
    <property type="project" value="InterPro"/>
</dbReference>
<name>A0A9J6EH70_RHIMP</name>
<dbReference type="InterPro" id="IPR029034">
    <property type="entry name" value="Cystine-knot_cytokine"/>
</dbReference>
<evidence type="ECO:0000256" key="3">
    <source>
        <dbReference type="ARBA" id="ARBA00022525"/>
    </source>
</evidence>
<evidence type="ECO:0000256" key="2">
    <source>
        <dbReference type="ARBA" id="ARBA00007236"/>
    </source>
</evidence>
<comment type="subcellular location">
    <subcellularLocation>
        <location evidence="1">Secreted</location>
    </subcellularLocation>
</comment>
<evidence type="ECO:0000256" key="5">
    <source>
        <dbReference type="SAM" id="MobiDB-lite"/>
    </source>
</evidence>
<feature type="compositionally biased region" description="Basic and acidic residues" evidence="5">
    <location>
        <begin position="107"/>
        <end position="118"/>
    </location>
</feature>
<feature type="region of interest" description="Disordered" evidence="5">
    <location>
        <begin position="1"/>
        <end position="40"/>
    </location>
</feature>
<sequence length="303" mass="33715">MTGVGGGESNRFTSQRPVKNATLPDILPLSRDASAGAGGTQRRLRMVARSALAGGILVSPPYNISAAEVTWPLAQVIVVSVHQLPPQKFTDNVSSPDIPPDSVPARHYAEPPEECTKQDRRRNKRRPSGLGFQTVERPRATARKSSMWPGKTSRSVLRKVKVVLSRANRNNRNNRITTMPPTSLPLLPVPPLADREDLDDKLTLHERGCLPLETSPAVQDRSTCPFRFLTSFDQRRLPRLVTTVRCMCPGSTCSKRRGYRCLEVNRPMTVMRRVGRVFVDKVEDMPVACVCAYVGRKSRGRRP</sequence>
<dbReference type="Gene3D" id="2.10.90.10">
    <property type="entry name" value="Cystine-knot cytokines"/>
    <property type="match status" value="1"/>
</dbReference>
<comment type="caution">
    <text evidence="6">The sequence shown here is derived from an EMBL/GenBank/DDBJ whole genome shotgun (WGS) entry which is preliminary data.</text>
</comment>
<protein>
    <submittedName>
        <fullName evidence="6">Uncharacterized protein</fullName>
    </submittedName>
</protein>
<accession>A0A9J6EH70</accession>
<dbReference type="Proteomes" id="UP000821866">
    <property type="component" value="Chromosome 2"/>
</dbReference>
<dbReference type="GO" id="GO:0005576">
    <property type="term" value="C:extracellular region"/>
    <property type="evidence" value="ECO:0007669"/>
    <property type="project" value="UniProtKB-SubCell"/>
</dbReference>
<comment type="similarity">
    <text evidence="2">Belongs to the IL-17 family.</text>
</comment>
<keyword evidence="4" id="KW-0732">Signal</keyword>
<reference evidence="6" key="1">
    <citation type="journal article" date="2020" name="Cell">
        <title>Large-Scale Comparative Analyses of Tick Genomes Elucidate Their Genetic Diversity and Vector Capacities.</title>
        <authorList>
            <consortium name="Tick Genome and Microbiome Consortium (TIGMIC)"/>
            <person name="Jia N."/>
            <person name="Wang J."/>
            <person name="Shi W."/>
            <person name="Du L."/>
            <person name="Sun Y."/>
            <person name="Zhan W."/>
            <person name="Jiang J.F."/>
            <person name="Wang Q."/>
            <person name="Zhang B."/>
            <person name="Ji P."/>
            <person name="Bell-Sakyi L."/>
            <person name="Cui X.M."/>
            <person name="Yuan T.T."/>
            <person name="Jiang B.G."/>
            <person name="Yang W.F."/>
            <person name="Lam T.T."/>
            <person name="Chang Q.C."/>
            <person name="Ding S.J."/>
            <person name="Wang X.J."/>
            <person name="Zhu J.G."/>
            <person name="Ruan X.D."/>
            <person name="Zhao L."/>
            <person name="Wei J.T."/>
            <person name="Ye R.Z."/>
            <person name="Que T.C."/>
            <person name="Du C.H."/>
            <person name="Zhou Y.H."/>
            <person name="Cheng J.X."/>
            <person name="Dai P.F."/>
            <person name="Guo W.B."/>
            <person name="Han X.H."/>
            <person name="Huang E.J."/>
            <person name="Li L.F."/>
            <person name="Wei W."/>
            <person name="Gao Y.C."/>
            <person name="Liu J.Z."/>
            <person name="Shao H.Z."/>
            <person name="Wang X."/>
            <person name="Wang C.C."/>
            <person name="Yang T.C."/>
            <person name="Huo Q.B."/>
            <person name="Li W."/>
            <person name="Chen H.Y."/>
            <person name="Chen S.E."/>
            <person name="Zhou L.G."/>
            <person name="Ni X.B."/>
            <person name="Tian J.H."/>
            <person name="Sheng Y."/>
            <person name="Liu T."/>
            <person name="Pan Y.S."/>
            <person name="Xia L.Y."/>
            <person name="Li J."/>
            <person name="Zhao F."/>
            <person name="Cao W.C."/>
        </authorList>
    </citation>
    <scope>NUCLEOTIDE SEQUENCE</scope>
    <source>
        <strain evidence="6">Rmic-2018</strain>
    </source>
</reference>
<evidence type="ECO:0000256" key="4">
    <source>
        <dbReference type="ARBA" id="ARBA00022729"/>
    </source>
</evidence>
<evidence type="ECO:0000313" key="7">
    <source>
        <dbReference type="Proteomes" id="UP000821866"/>
    </source>
</evidence>
<dbReference type="InterPro" id="IPR010345">
    <property type="entry name" value="IL-17_fam"/>
</dbReference>
<keyword evidence="7" id="KW-1185">Reference proteome</keyword>